<evidence type="ECO:0000313" key="3">
    <source>
        <dbReference type="Proteomes" id="UP001145050"/>
    </source>
</evidence>
<proteinExistence type="predicted"/>
<organism evidence="2 3">
    <name type="scientific">Terrihalobacillus insolitus</name>
    <dbReference type="NCBI Taxonomy" id="2950438"/>
    <lineage>
        <taxon>Bacteria</taxon>
        <taxon>Bacillati</taxon>
        <taxon>Bacillota</taxon>
        <taxon>Bacilli</taxon>
        <taxon>Bacillales</taxon>
        <taxon>Bacillaceae</taxon>
        <taxon>Terrihalobacillus</taxon>
    </lineage>
</organism>
<feature type="signal peptide" evidence="1">
    <location>
        <begin position="1"/>
        <end position="19"/>
    </location>
</feature>
<name>A0A9X3WXL2_9BACI</name>
<keyword evidence="3" id="KW-1185">Reference proteome</keyword>
<dbReference type="SUPFAM" id="SSF89392">
    <property type="entry name" value="Prokaryotic lipoproteins and lipoprotein localization factors"/>
    <property type="match status" value="1"/>
</dbReference>
<comment type="caution">
    <text evidence="2">The sequence shown here is derived from an EMBL/GenBank/DDBJ whole genome shotgun (WGS) entry which is preliminary data.</text>
</comment>
<keyword evidence="2" id="KW-0449">Lipoprotein</keyword>
<dbReference type="PANTHER" id="PTHR37507:SF2">
    <property type="entry name" value="SPORULATION PROTEIN YDCC"/>
    <property type="match status" value="1"/>
</dbReference>
<reference evidence="2" key="1">
    <citation type="submission" date="2022-06" db="EMBL/GenBank/DDBJ databases">
        <title>Aquibacillus sp. a new bacterium isolated from soil saline samples.</title>
        <authorList>
            <person name="Galisteo C."/>
            <person name="De La Haba R."/>
            <person name="Sanchez-Porro C."/>
            <person name="Ventosa A."/>
        </authorList>
    </citation>
    <scope>NUCLEOTIDE SEQUENCE</scope>
    <source>
        <strain evidence="2">3ASR75-11</strain>
    </source>
</reference>
<feature type="chain" id="PRO_5040762401" evidence="1">
    <location>
        <begin position="20"/>
        <end position="335"/>
    </location>
</feature>
<keyword evidence="1" id="KW-0732">Signal</keyword>
<dbReference type="AlphaFoldDB" id="A0A9X3WXL2"/>
<dbReference type="PROSITE" id="PS51257">
    <property type="entry name" value="PROKAR_LIPOPROTEIN"/>
    <property type="match status" value="1"/>
</dbReference>
<dbReference type="PANTHER" id="PTHR37507">
    <property type="entry name" value="SPORULATION PROTEIN YDCC"/>
    <property type="match status" value="1"/>
</dbReference>
<dbReference type="Gene3D" id="2.50.20.10">
    <property type="entry name" value="Lipoprotein localisation LolA/LolB/LppX"/>
    <property type="match status" value="1"/>
</dbReference>
<dbReference type="Proteomes" id="UP001145050">
    <property type="component" value="Unassembled WGS sequence"/>
</dbReference>
<dbReference type="InterPro" id="IPR052944">
    <property type="entry name" value="Sporulation_related"/>
</dbReference>
<evidence type="ECO:0000256" key="1">
    <source>
        <dbReference type="SAM" id="SignalP"/>
    </source>
</evidence>
<protein>
    <submittedName>
        <fullName evidence="2">Outer membrane lipoprotein carrier protein LolA</fullName>
    </submittedName>
</protein>
<evidence type="ECO:0000313" key="2">
    <source>
        <dbReference type="EMBL" id="MDC3426378.1"/>
    </source>
</evidence>
<accession>A0A9X3WXL2</accession>
<dbReference type="RefSeq" id="WP_272438206.1">
    <property type="nucleotide sequence ID" value="NZ_JAMQKB010000054.1"/>
</dbReference>
<gene>
    <name evidence="2" type="ORF">NC797_18175</name>
</gene>
<sequence length="335" mass="38340">MRKYLGLCILALLVVVLSACGEQSKEEVVKELDSKLENMEGYKAQASMNLKTGEKSQTYNIDIWHKKKNYYRVLLKNDNDEKGNQVILRNDDGVFVLTPALNKSFKFKSDWPDNTSQPYLYQSLVKDIKNDSEATFKSTEKYYVFETKTNYQNNNNLPFQEIYFDKKTYTPVKVKVLDKEKNSLVEVNFSKFKLNPEFAKDDFQIEKNMTSGVTGVPTMAEDQPTNFSVLYPMNELNAELVETKEVELEDGKRVILSYEGEKNFTLMQERVESYPASAPTTVKGEPINLGFTVGAITSNSIEWNYNGTNFYLASEDLTREEMIDVASSVQGKEVK</sequence>
<dbReference type="InterPro" id="IPR029046">
    <property type="entry name" value="LolA/LolB/LppX"/>
</dbReference>
<dbReference type="EMBL" id="JAMQKB010000054">
    <property type="protein sequence ID" value="MDC3426378.1"/>
    <property type="molecule type" value="Genomic_DNA"/>
</dbReference>